<protein>
    <recommendedName>
        <fullName evidence="6">BED-type domain-containing protein</fullName>
    </recommendedName>
</protein>
<reference evidence="7 8" key="1">
    <citation type="journal article" date="2011" name="Science">
        <title>The ecoresponsive genome of Daphnia pulex.</title>
        <authorList>
            <person name="Colbourne J.K."/>
            <person name="Pfrender M.E."/>
            <person name="Gilbert D."/>
            <person name="Thomas W.K."/>
            <person name="Tucker A."/>
            <person name="Oakley T.H."/>
            <person name="Tokishita S."/>
            <person name="Aerts A."/>
            <person name="Arnold G.J."/>
            <person name="Basu M.K."/>
            <person name="Bauer D.J."/>
            <person name="Caceres C.E."/>
            <person name="Carmel L."/>
            <person name="Casola C."/>
            <person name="Choi J.H."/>
            <person name="Detter J.C."/>
            <person name="Dong Q."/>
            <person name="Dusheyko S."/>
            <person name="Eads B.D."/>
            <person name="Frohlich T."/>
            <person name="Geiler-Samerotte K.A."/>
            <person name="Gerlach D."/>
            <person name="Hatcher P."/>
            <person name="Jogdeo S."/>
            <person name="Krijgsveld J."/>
            <person name="Kriventseva E.V."/>
            <person name="Kultz D."/>
            <person name="Laforsch C."/>
            <person name="Lindquist E."/>
            <person name="Lopez J."/>
            <person name="Manak J.R."/>
            <person name="Muller J."/>
            <person name="Pangilinan J."/>
            <person name="Patwardhan R.P."/>
            <person name="Pitluck S."/>
            <person name="Pritham E.J."/>
            <person name="Rechtsteiner A."/>
            <person name="Rho M."/>
            <person name="Rogozin I.B."/>
            <person name="Sakarya O."/>
            <person name="Salamov A."/>
            <person name="Schaack S."/>
            <person name="Shapiro H."/>
            <person name="Shiga Y."/>
            <person name="Skalitzky C."/>
            <person name="Smith Z."/>
            <person name="Souvorov A."/>
            <person name="Sung W."/>
            <person name="Tang Z."/>
            <person name="Tsuchiya D."/>
            <person name="Tu H."/>
            <person name="Vos H."/>
            <person name="Wang M."/>
            <person name="Wolf Y.I."/>
            <person name="Yamagata H."/>
            <person name="Yamada T."/>
            <person name="Ye Y."/>
            <person name="Shaw J.R."/>
            <person name="Andrews J."/>
            <person name="Crease T.J."/>
            <person name="Tang H."/>
            <person name="Lucas S.M."/>
            <person name="Robertson H.M."/>
            <person name="Bork P."/>
            <person name="Koonin E.V."/>
            <person name="Zdobnov E.M."/>
            <person name="Grigoriev I.V."/>
            <person name="Lynch M."/>
            <person name="Boore J.L."/>
        </authorList>
    </citation>
    <scope>NUCLEOTIDE SEQUENCE [LARGE SCALE GENOMIC DNA]</scope>
</reference>
<evidence type="ECO:0000256" key="5">
    <source>
        <dbReference type="SAM" id="MobiDB-lite"/>
    </source>
</evidence>
<keyword evidence="8" id="KW-1185">Reference proteome</keyword>
<dbReference type="PANTHER" id="PTHR34396">
    <property type="entry name" value="OS03G0264950 PROTEIN-RELATED"/>
    <property type="match status" value="1"/>
</dbReference>
<evidence type="ECO:0000256" key="2">
    <source>
        <dbReference type="ARBA" id="ARBA00022771"/>
    </source>
</evidence>
<feature type="compositionally biased region" description="Low complexity" evidence="5">
    <location>
        <begin position="122"/>
        <end position="135"/>
    </location>
</feature>
<feature type="domain" description="BED-type" evidence="6">
    <location>
        <begin position="6"/>
        <end position="59"/>
    </location>
</feature>
<organism evidence="7 8">
    <name type="scientific">Daphnia pulex</name>
    <name type="common">Water flea</name>
    <dbReference type="NCBI Taxonomy" id="6669"/>
    <lineage>
        <taxon>Eukaryota</taxon>
        <taxon>Metazoa</taxon>
        <taxon>Ecdysozoa</taxon>
        <taxon>Arthropoda</taxon>
        <taxon>Crustacea</taxon>
        <taxon>Branchiopoda</taxon>
        <taxon>Diplostraca</taxon>
        <taxon>Cladocera</taxon>
        <taxon>Anomopoda</taxon>
        <taxon>Daphniidae</taxon>
        <taxon>Daphnia</taxon>
    </lineage>
</organism>
<dbReference type="GO" id="GO:0005634">
    <property type="term" value="C:nucleus"/>
    <property type="evidence" value="ECO:0000318"/>
    <property type="project" value="GO_Central"/>
</dbReference>
<proteinExistence type="predicted"/>
<dbReference type="SUPFAM" id="SSF57667">
    <property type="entry name" value="beta-beta-alpha zinc fingers"/>
    <property type="match status" value="1"/>
</dbReference>
<gene>
    <name evidence="7" type="ORF">DAPPUDRAFT_112390</name>
</gene>
<dbReference type="InterPro" id="IPR003656">
    <property type="entry name" value="Znf_BED"/>
</dbReference>
<dbReference type="Proteomes" id="UP000000305">
    <property type="component" value="Unassembled WGS sequence"/>
</dbReference>
<dbReference type="InterPro" id="IPR053031">
    <property type="entry name" value="Cuticle_assoc_protein"/>
</dbReference>
<dbReference type="KEGG" id="dpx:DAPPUDRAFT_112390"/>
<dbReference type="GO" id="GO:0003677">
    <property type="term" value="F:DNA binding"/>
    <property type="evidence" value="ECO:0007669"/>
    <property type="project" value="InterPro"/>
</dbReference>
<dbReference type="InParanoid" id="E9HBW6"/>
<dbReference type="InterPro" id="IPR036236">
    <property type="entry name" value="Znf_C2H2_sf"/>
</dbReference>
<evidence type="ECO:0000256" key="1">
    <source>
        <dbReference type="ARBA" id="ARBA00022723"/>
    </source>
</evidence>
<dbReference type="HOGENOM" id="CLU_630488_0_0_1"/>
<dbReference type="EMBL" id="GL732617">
    <property type="protein sequence ID" value="EFX70790.1"/>
    <property type="molecule type" value="Genomic_DNA"/>
</dbReference>
<feature type="region of interest" description="Disordered" evidence="5">
    <location>
        <begin position="103"/>
        <end position="138"/>
    </location>
</feature>
<dbReference type="GO" id="GO:0006357">
    <property type="term" value="P:regulation of transcription by RNA polymerase II"/>
    <property type="evidence" value="ECO:0000318"/>
    <property type="project" value="GO_Central"/>
</dbReference>
<sequence length="435" mass="48931">MSETKKGRSPVWDHFKKVGSLGAKKCRCLHCEAILGFCGNTTNMLSHLSNHHQDIYLQVQPKLQKSRPKSAPTPKRPRLLDENGNETEACANEVDVEIHDVGSLSTPMDTDAPTSNERENGSTQASSSSSTSQSSHNFNQVKRKYKQYRNVHIKHGRFFGNWACRTRILWCRFGRKEPARLNILLEAYPDITPGTRLEWNCNIESPANKENSDIECLASGLSHYPHGDAELFKSTAVNELGLYVAECNSNGNTDLEKIDARNVAARQPQQTNHSKVNFLRKLVTYGCKTYAKSLWAGSHFTDDAAELSHPNLHSYNLIRTLRYRISKLEQQLQKLEKLVGSDTISLLKCDKRMSVAIDSLFVGEVEFGEVYVSHVKIDDDELDELLLQLENEKVDECFGEGVDADGGKISNNAAFMQDDEKPDYQPTGSSRKQSY</sequence>
<keyword evidence="3" id="KW-0862">Zinc</keyword>
<dbReference type="SMART" id="SM00614">
    <property type="entry name" value="ZnF_BED"/>
    <property type="match status" value="1"/>
</dbReference>
<evidence type="ECO:0000256" key="4">
    <source>
        <dbReference type="PROSITE-ProRule" id="PRU00027"/>
    </source>
</evidence>
<evidence type="ECO:0000313" key="8">
    <source>
        <dbReference type="Proteomes" id="UP000000305"/>
    </source>
</evidence>
<dbReference type="AlphaFoldDB" id="E9HBW6"/>
<keyword evidence="1" id="KW-0479">Metal-binding</keyword>
<evidence type="ECO:0000256" key="3">
    <source>
        <dbReference type="ARBA" id="ARBA00022833"/>
    </source>
</evidence>
<evidence type="ECO:0000259" key="6">
    <source>
        <dbReference type="PROSITE" id="PS50808"/>
    </source>
</evidence>
<evidence type="ECO:0000313" key="7">
    <source>
        <dbReference type="EMBL" id="EFX70790.1"/>
    </source>
</evidence>
<accession>E9HBW6</accession>
<feature type="region of interest" description="Disordered" evidence="5">
    <location>
        <begin position="402"/>
        <end position="435"/>
    </location>
</feature>
<dbReference type="PANTHER" id="PTHR34396:SF25">
    <property type="entry name" value="BOUNDARY ELEMENT ASSOCIATED FACTOR"/>
    <property type="match status" value="1"/>
</dbReference>
<dbReference type="PROSITE" id="PS50808">
    <property type="entry name" value="ZF_BED"/>
    <property type="match status" value="1"/>
</dbReference>
<feature type="compositionally biased region" description="Polar residues" evidence="5">
    <location>
        <begin position="426"/>
        <end position="435"/>
    </location>
</feature>
<name>E9HBW6_DAPPU</name>
<dbReference type="OrthoDB" id="8067503at2759"/>
<feature type="compositionally biased region" description="Polar residues" evidence="5">
    <location>
        <begin position="103"/>
        <end position="115"/>
    </location>
</feature>
<feature type="region of interest" description="Disordered" evidence="5">
    <location>
        <begin position="61"/>
        <end position="85"/>
    </location>
</feature>
<dbReference type="GO" id="GO:0008270">
    <property type="term" value="F:zinc ion binding"/>
    <property type="evidence" value="ECO:0007669"/>
    <property type="project" value="UniProtKB-KW"/>
</dbReference>
<keyword evidence="2 4" id="KW-0863">Zinc-finger</keyword>
<dbReference type="Pfam" id="PF02892">
    <property type="entry name" value="zf-BED"/>
    <property type="match status" value="1"/>
</dbReference>